<dbReference type="AlphaFoldDB" id="A0A7D5UU67"/>
<dbReference type="InterPro" id="IPR042099">
    <property type="entry name" value="ANL_N_sf"/>
</dbReference>
<evidence type="ECO:0000313" key="6">
    <source>
        <dbReference type="Proteomes" id="UP000510686"/>
    </source>
</evidence>
<dbReference type="Pfam" id="PF07993">
    <property type="entry name" value="NAD_binding_4"/>
    <property type="match status" value="1"/>
</dbReference>
<dbReference type="PANTHER" id="PTHR43439">
    <property type="entry name" value="PHENYLACETATE-COENZYME A LIGASE"/>
    <property type="match status" value="1"/>
</dbReference>
<dbReference type="Pfam" id="PF00550">
    <property type="entry name" value="PP-binding"/>
    <property type="match status" value="1"/>
</dbReference>
<dbReference type="Proteomes" id="UP000510686">
    <property type="component" value="Chromosome 1"/>
</dbReference>
<evidence type="ECO:0000256" key="2">
    <source>
        <dbReference type="ARBA" id="ARBA00022553"/>
    </source>
</evidence>
<dbReference type="PANTHER" id="PTHR43439:SF2">
    <property type="entry name" value="ENZYME, PUTATIVE (JCVI)-RELATED"/>
    <property type="match status" value="1"/>
</dbReference>
<keyword evidence="6" id="KW-1185">Reference proteome</keyword>
<dbReference type="PROSITE" id="PS50075">
    <property type="entry name" value="CARRIER"/>
    <property type="match status" value="1"/>
</dbReference>
<dbReference type="Gene3D" id="3.40.50.720">
    <property type="entry name" value="NAD(P)-binding Rossmann-like Domain"/>
    <property type="match status" value="1"/>
</dbReference>
<evidence type="ECO:0000259" key="4">
    <source>
        <dbReference type="PROSITE" id="PS50075"/>
    </source>
</evidence>
<dbReference type="InterPro" id="IPR000873">
    <property type="entry name" value="AMP-dep_synth/lig_dom"/>
</dbReference>
<accession>A0A7D5UU67</accession>
<dbReference type="Pfam" id="PF23562">
    <property type="entry name" value="AMP-binding_C_3"/>
    <property type="match status" value="1"/>
</dbReference>
<dbReference type="SUPFAM" id="SSF47336">
    <property type="entry name" value="ACP-like"/>
    <property type="match status" value="1"/>
</dbReference>
<dbReference type="SUPFAM" id="SSF51735">
    <property type="entry name" value="NAD(P)-binding Rossmann-fold domains"/>
    <property type="match status" value="1"/>
</dbReference>
<name>A0A7D5UU67_9HYPO</name>
<dbReference type="SUPFAM" id="SSF56801">
    <property type="entry name" value="Acetyl-CoA synthetase-like"/>
    <property type="match status" value="1"/>
</dbReference>
<sequence length="1104" mass="120241">MSDSIDWQTNRLQILPMLIVVFPLQLQFNFSATPIRSPYTLIAMATKHERIAQHNHLVPHAVDRLAHMMPDAEYGEWVLGSKVISITYAQLANIVNGLAWWLVKELNGSGYNKPQRETLTYIGPNDVRYSALVLAAVKAGFVIFVTSPRNSQPAQRALFNHLGCQTLITTNPLSPPAQAVLDAVAPARHLTVPSVEELLSSSHPTYVWNKTFEEVQNDPFVVMHTSGTTGLPKPIIWTHETCARVVNAKNDREPKGNSSVERLLLNGKRIIVTLPPFHGALLAQLVVGAIPYGNVVIAPVVTAIPTAQNVVDALKQTPADVAILVPSVVAELAQNPELLEYCSTHLQAILYIGGDLPQDLGDIVASKMYLRCQWGATETGIVPQLLPPELLPSASTGRELWSYVKFHPCVGAAFDEVADDLLDKEYRTRDLFEKHPHISGIWRWRARADDIIVFLNGEKTNPISMEQHILAKNPQVSGALVIGSNRFQAALLVEPASEKPLTIAEQAALIEHIWPSVDEANQSAPAHARVEKSFILVIPADRRLIQSGKGTYMRGPSIAQYSEEIESLYAAADDAVLGDDINGSDGPVPHALGLDGIVRLVRQHAQAVTGWTNLGDADDFFDRGMDSLQGLRLTRALGRSLYRPDLALSTVYQNPSISRLAESILAKGNGDQNEGKVMEMLLATYRGLIQQVSVSPALANSRQRQKEKAGVDVLFTGSTGTVGTYLLHNLLTRHEINHIFCLNRAEDGGQAAQSKSFAAAGFMETRLDNGRVTFIKANLQQPQLGLDEATYEHLRAQVGLIIHAAWPVNFNLPLLAFRPQLAGIVNLFTFAAATTAARFVFVSSVAAVEGHTTGPAPERVLNGLDTPAAFGYGRAKFLGELLMDAGARHFGNHISATVIRIGQVAGAVQRPGQWNPREWLPSMVISSLYLGQVPNSLGSHFDEVDFVPVDLLADVFVDLAIATEAQQEATSSARVFNVRNAHPTPWRTLLPAITSAAAAHHLTMNVVPPATWIAALRASGDSDQVDNKATSRNPAVKLLDFFSTLWAAELGDLDTNSAPASSAVQPMAIAQALEASPALRKLGPVSSEWMRKWVDEWIVAIREE</sequence>
<protein>
    <submittedName>
        <fullName evidence="5">Non-canonical non-ribosomal peptide synthetase FUB8</fullName>
    </submittedName>
</protein>
<dbReference type="InterPro" id="IPR036736">
    <property type="entry name" value="ACP-like_sf"/>
</dbReference>
<evidence type="ECO:0000256" key="3">
    <source>
        <dbReference type="ARBA" id="ARBA00022857"/>
    </source>
</evidence>
<reference evidence="5 6" key="1">
    <citation type="submission" date="2020-07" db="EMBL/GenBank/DDBJ databases">
        <title>Telomere length de novo assembly of all 7 chromosomes of the fungus, Metarhizium brunneum, using a novel assembly pipeline.</title>
        <authorList>
            <person name="Saud z."/>
            <person name="Kortsinoglou A."/>
            <person name="Kouvelis V.N."/>
            <person name="Butt T.M."/>
        </authorList>
    </citation>
    <scope>NUCLEOTIDE SEQUENCE [LARGE SCALE GENOMIC DNA]</scope>
    <source>
        <strain evidence="5 6">4556</strain>
    </source>
</reference>
<dbReference type="Gene3D" id="3.40.50.12780">
    <property type="entry name" value="N-terminal domain of ligase-like"/>
    <property type="match status" value="1"/>
</dbReference>
<dbReference type="Gene3D" id="1.10.1200.10">
    <property type="entry name" value="ACP-like"/>
    <property type="match status" value="1"/>
</dbReference>
<dbReference type="InterPro" id="IPR020845">
    <property type="entry name" value="AMP-binding_CS"/>
</dbReference>
<dbReference type="PROSITE" id="PS00455">
    <property type="entry name" value="AMP_BINDING"/>
    <property type="match status" value="1"/>
</dbReference>
<keyword evidence="2" id="KW-0597">Phosphoprotein</keyword>
<dbReference type="RefSeq" id="XP_065986063.1">
    <property type="nucleotide sequence ID" value="XM_066130040.1"/>
</dbReference>
<gene>
    <name evidence="5" type="primary">FUB8_0</name>
    <name evidence="5" type="ORF">G6M90_00g029760</name>
</gene>
<dbReference type="InterPro" id="IPR020806">
    <property type="entry name" value="PKS_PP-bd"/>
</dbReference>
<dbReference type="SMART" id="SM00823">
    <property type="entry name" value="PKS_PP"/>
    <property type="match status" value="1"/>
</dbReference>
<keyword evidence="1" id="KW-0596">Phosphopantetheine</keyword>
<organism evidence="5 6">
    <name type="scientific">Metarhizium brunneum</name>
    <dbReference type="NCBI Taxonomy" id="500148"/>
    <lineage>
        <taxon>Eukaryota</taxon>
        <taxon>Fungi</taxon>
        <taxon>Dikarya</taxon>
        <taxon>Ascomycota</taxon>
        <taxon>Pezizomycotina</taxon>
        <taxon>Sordariomycetes</taxon>
        <taxon>Hypocreomycetidae</taxon>
        <taxon>Hypocreales</taxon>
        <taxon>Clavicipitaceae</taxon>
        <taxon>Metarhizium</taxon>
    </lineage>
</organism>
<dbReference type="GeneID" id="26245831"/>
<dbReference type="GO" id="GO:0031177">
    <property type="term" value="F:phosphopantetheine binding"/>
    <property type="evidence" value="ECO:0007669"/>
    <property type="project" value="InterPro"/>
</dbReference>
<feature type="domain" description="Carrier" evidence="4">
    <location>
        <begin position="592"/>
        <end position="668"/>
    </location>
</feature>
<evidence type="ECO:0000313" key="5">
    <source>
        <dbReference type="EMBL" id="QLI65952.1"/>
    </source>
</evidence>
<keyword evidence="3" id="KW-0521">NADP</keyword>
<evidence type="ECO:0000256" key="1">
    <source>
        <dbReference type="ARBA" id="ARBA00022450"/>
    </source>
</evidence>
<dbReference type="KEGG" id="mbrn:26245831"/>
<dbReference type="InterPro" id="IPR036291">
    <property type="entry name" value="NAD(P)-bd_dom_sf"/>
</dbReference>
<proteinExistence type="predicted"/>
<dbReference type="Pfam" id="PF00501">
    <property type="entry name" value="AMP-binding"/>
    <property type="match status" value="1"/>
</dbReference>
<dbReference type="EMBL" id="CP058932">
    <property type="protein sequence ID" value="QLI65952.1"/>
    <property type="molecule type" value="Genomic_DNA"/>
</dbReference>
<dbReference type="InterPro" id="IPR009081">
    <property type="entry name" value="PP-bd_ACP"/>
</dbReference>
<dbReference type="InterPro" id="IPR013120">
    <property type="entry name" value="FAR_NAD-bd"/>
</dbReference>
<dbReference type="OrthoDB" id="429813at2759"/>
<dbReference type="InterPro" id="IPR051414">
    <property type="entry name" value="Adenylate-forming_Reductase"/>
</dbReference>